<dbReference type="PANTHER" id="PTHR24148">
    <property type="entry name" value="ANKYRIN REPEAT DOMAIN-CONTAINING PROTEIN 39 HOMOLOG-RELATED"/>
    <property type="match status" value="1"/>
</dbReference>
<dbReference type="PANTHER" id="PTHR24148:SF73">
    <property type="entry name" value="HET DOMAIN PROTEIN (AFU_ORTHOLOGUE AFUA_8G01020)"/>
    <property type="match status" value="1"/>
</dbReference>
<dbReference type="Proteomes" id="UP000007129">
    <property type="component" value="Unassembled WGS sequence"/>
</dbReference>
<proteinExistence type="predicted"/>
<dbReference type="InParanoid" id="K2S0S9"/>
<accession>K2S0S9</accession>
<dbReference type="STRING" id="1126212.K2S0S9"/>
<dbReference type="InterPro" id="IPR052895">
    <property type="entry name" value="HetReg/Transcr_Mod"/>
</dbReference>
<gene>
    <name evidence="2" type="ORF">MPH_06675</name>
</gene>
<organism evidence="2 3">
    <name type="scientific">Macrophomina phaseolina (strain MS6)</name>
    <name type="common">Charcoal rot fungus</name>
    <dbReference type="NCBI Taxonomy" id="1126212"/>
    <lineage>
        <taxon>Eukaryota</taxon>
        <taxon>Fungi</taxon>
        <taxon>Dikarya</taxon>
        <taxon>Ascomycota</taxon>
        <taxon>Pezizomycotina</taxon>
        <taxon>Dothideomycetes</taxon>
        <taxon>Dothideomycetes incertae sedis</taxon>
        <taxon>Botryosphaeriales</taxon>
        <taxon>Botryosphaeriaceae</taxon>
        <taxon>Macrophomina</taxon>
    </lineage>
</organism>
<dbReference type="InterPro" id="IPR010730">
    <property type="entry name" value="HET"/>
</dbReference>
<name>K2S0S9_MACPH</name>
<evidence type="ECO:0000313" key="2">
    <source>
        <dbReference type="EMBL" id="EKG16109.1"/>
    </source>
</evidence>
<sequence length="250" mass="28880">MASFIYHALQQPLEFRLLKLYPTDLRVRICIPPDQLKYEIILTSLEQFPSYEAVSYAGGVGGSSRDHKIPLRRGITMQVTESVEMQLRFVSPISSTRYLWIDQLCINQDNQMERGHQVSIMRNIYSDAKRTIVWLGEADEASDLIFSTLDVIGRLEDRCGFSDSVYDGGSIYSNWVRRIQPEIERQMSYNYQKIYRIPCKAHGDIVCNEKSRCCPQCINARSANLAKAFNKFASRPWVSFAPLILNWYLN</sequence>
<reference evidence="2 3" key="1">
    <citation type="journal article" date="2012" name="BMC Genomics">
        <title>Tools to kill: Genome of one of the most destructive plant pathogenic fungi Macrophomina phaseolina.</title>
        <authorList>
            <person name="Islam M.S."/>
            <person name="Haque M.S."/>
            <person name="Islam M.M."/>
            <person name="Emdad E.M."/>
            <person name="Halim A."/>
            <person name="Hossen Q.M.M."/>
            <person name="Hossain M.Z."/>
            <person name="Ahmed B."/>
            <person name="Rahim S."/>
            <person name="Rahman M.S."/>
            <person name="Alam M.M."/>
            <person name="Hou S."/>
            <person name="Wan X."/>
            <person name="Saito J.A."/>
            <person name="Alam M."/>
        </authorList>
    </citation>
    <scope>NUCLEOTIDE SEQUENCE [LARGE SCALE GENOMIC DNA]</scope>
    <source>
        <strain evidence="2 3">MS6</strain>
    </source>
</reference>
<dbReference type="OrthoDB" id="5386682at2759"/>
<dbReference type="VEuPathDB" id="FungiDB:MPH_06675"/>
<dbReference type="AlphaFoldDB" id="K2S0S9"/>
<feature type="domain" description="Heterokaryon incompatibility" evidence="1">
    <location>
        <begin position="51"/>
        <end position="148"/>
    </location>
</feature>
<evidence type="ECO:0000259" key="1">
    <source>
        <dbReference type="Pfam" id="PF06985"/>
    </source>
</evidence>
<dbReference type="EMBL" id="AHHD01000285">
    <property type="protein sequence ID" value="EKG16109.1"/>
    <property type="molecule type" value="Genomic_DNA"/>
</dbReference>
<dbReference type="HOGENOM" id="CLU_1111581_0_0_1"/>
<dbReference type="Pfam" id="PF06985">
    <property type="entry name" value="HET"/>
    <property type="match status" value="1"/>
</dbReference>
<protein>
    <submittedName>
        <fullName evidence="2">Heterokaryon incompatibility</fullName>
    </submittedName>
</protein>
<evidence type="ECO:0000313" key="3">
    <source>
        <dbReference type="Proteomes" id="UP000007129"/>
    </source>
</evidence>
<comment type="caution">
    <text evidence="2">The sequence shown here is derived from an EMBL/GenBank/DDBJ whole genome shotgun (WGS) entry which is preliminary data.</text>
</comment>